<protein>
    <submittedName>
        <fullName evidence="1">Carboxypeptidase-like regulatory domain-containing protein</fullName>
    </submittedName>
</protein>
<proteinExistence type="predicted"/>
<sequence length="266" mass="30177">MKQLLLIFILIFSCDLVMGQDIERVEVNGIILAVNSDVENITVYNTSSNKGTITNGNGEFTIHVALNDIIEISALQFKAVSIAITKDVIASKQLKIYLAEHVNQLDAVLLSTGLSGDLVTDIDNAEELPKIELDLGNMNALEYFDDNAFNNNIVRNELNRIVSTGQFYNGIDFATIFGLNRLLKRKNKKKDFYKKDEKPKDLLDVYTHEFISKACNIPFEKVDLFVAFIETNGIKEELYKPENEVYLIEFLIQQSKEFLTLKDAKH</sequence>
<name>A0ABW3RCF8_9FLAO</name>
<evidence type="ECO:0000313" key="1">
    <source>
        <dbReference type="EMBL" id="MFD1162760.1"/>
    </source>
</evidence>
<comment type="caution">
    <text evidence="1">The sequence shown here is derived from an EMBL/GenBank/DDBJ whole genome shotgun (WGS) entry which is preliminary data.</text>
</comment>
<dbReference type="RefSeq" id="WP_311939536.1">
    <property type="nucleotide sequence ID" value="NZ_JAVSCK010000003.1"/>
</dbReference>
<accession>A0ABW3RCF8</accession>
<dbReference type="Proteomes" id="UP001597163">
    <property type="component" value="Unassembled WGS sequence"/>
</dbReference>
<gene>
    <name evidence="1" type="ORF">ACFQ2E_10050</name>
</gene>
<reference evidence="2" key="1">
    <citation type="journal article" date="2019" name="Int. J. Syst. Evol. Microbiol.">
        <title>The Global Catalogue of Microorganisms (GCM) 10K type strain sequencing project: providing services to taxonomists for standard genome sequencing and annotation.</title>
        <authorList>
            <consortium name="The Broad Institute Genomics Platform"/>
            <consortium name="The Broad Institute Genome Sequencing Center for Infectious Disease"/>
            <person name="Wu L."/>
            <person name="Ma J."/>
        </authorList>
    </citation>
    <scope>NUCLEOTIDE SEQUENCE [LARGE SCALE GENOMIC DNA]</scope>
    <source>
        <strain evidence="2">CCUG 63246</strain>
    </source>
</reference>
<dbReference type="Pfam" id="PF13715">
    <property type="entry name" value="CarbopepD_reg_2"/>
    <property type="match status" value="1"/>
</dbReference>
<organism evidence="1 2">
    <name type="scientific">Hwangdonia seohaensis</name>
    <dbReference type="NCBI Taxonomy" id="1240727"/>
    <lineage>
        <taxon>Bacteria</taxon>
        <taxon>Pseudomonadati</taxon>
        <taxon>Bacteroidota</taxon>
        <taxon>Flavobacteriia</taxon>
        <taxon>Flavobacteriales</taxon>
        <taxon>Flavobacteriaceae</taxon>
        <taxon>Hwangdonia</taxon>
    </lineage>
</organism>
<dbReference type="EMBL" id="JBHTLJ010000003">
    <property type="protein sequence ID" value="MFD1162760.1"/>
    <property type="molecule type" value="Genomic_DNA"/>
</dbReference>
<evidence type="ECO:0000313" key="2">
    <source>
        <dbReference type="Proteomes" id="UP001597163"/>
    </source>
</evidence>
<keyword evidence="2" id="KW-1185">Reference proteome</keyword>
<dbReference type="SUPFAM" id="SSF49464">
    <property type="entry name" value="Carboxypeptidase regulatory domain-like"/>
    <property type="match status" value="1"/>
</dbReference>
<dbReference type="InterPro" id="IPR008969">
    <property type="entry name" value="CarboxyPept-like_regulatory"/>
</dbReference>